<dbReference type="OrthoDB" id="832237at2"/>
<feature type="domain" description="PKD" evidence="1">
    <location>
        <begin position="156"/>
        <end position="222"/>
    </location>
</feature>
<dbReference type="eggNOG" id="COG3291">
    <property type="taxonomic scope" value="Bacteria"/>
</dbReference>
<reference evidence="2 3" key="1">
    <citation type="submission" date="2012-02" db="EMBL/GenBank/DDBJ databases">
        <title>Improved High-Quality Draft genome of Joostella marina DSM 19592.</title>
        <authorList>
            <consortium name="US DOE Joint Genome Institute (JGI-PGF)"/>
            <person name="Lucas S."/>
            <person name="Copeland A."/>
            <person name="Lapidus A."/>
            <person name="Bruce D."/>
            <person name="Goodwin L."/>
            <person name="Pitluck S."/>
            <person name="Peters L."/>
            <person name="Chertkov O."/>
            <person name="Ovchinnikova G."/>
            <person name="Kyrpides N."/>
            <person name="Mavromatis K."/>
            <person name="Detter J.C."/>
            <person name="Han C."/>
            <person name="Land M."/>
            <person name="Hauser L."/>
            <person name="Markowitz V."/>
            <person name="Cheng J.-F."/>
            <person name="Hugenholtz P."/>
            <person name="Woyke T."/>
            <person name="Wu D."/>
            <person name="Tindall B."/>
            <person name="Brambilla E."/>
            <person name="Klenk H.-P."/>
            <person name="Eisen J.A."/>
        </authorList>
    </citation>
    <scope>NUCLEOTIDE SEQUENCE [LARGE SCALE GENOMIC DNA]</scope>
    <source>
        <strain evidence="2 3">DSM 19592</strain>
    </source>
</reference>
<dbReference type="PROSITE" id="PS50093">
    <property type="entry name" value="PKD"/>
    <property type="match status" value="1"/>
</dbReference>
<dbReference type="Gene3D" id="2.60.120.260">
    <property type="entry name" value="Galactose-binding domain-like"/>
    <property type="match status" value="1"/>
</dbReference>
<accession>I3CAU0</accession>
<gene>
    <name evidence="2" type="ORF">JoomaDRAFT_3803</name>
</gene>
<dbReference type="InterPro" id="IPR000601">
    <property type="entry name" value="PKD_dom"/>
</dbReference>
<proteinExistence type="predicted"/>
<dbReference type="HOGENOM" id="CLU_519484_0_0_10"/>
<dbReference type="Proteomes" id="UP000004690">
    <property type="component" value="Unassembled WGS sequence"/>
</dbReference>
<evidence type="ECO:0000313" key="2">
    <source>
        <dbReference type="EMBL" id="EIJ40733.1"/>
    </source>
</evidence>
<dbReference type="Pfam" id="PF00801">
    <property type="entry name" value="PKD"/>
    <property type="match status" value="1"/>
</dbReference>
<dbReference type="SUPFAM" id="SSF49299">
    <property type="entry name" value="PKD domain"/>
    <property type="match status" value="1"/>
</dbReference>
<protein>
    <recommendedName>
        <fullName evidence="1">PKD domain-containing protein</fullName>
    </recommendedName>
</protein>
<evidence type="ECO:0000259" key="1">
    <source>
        <dbReference type="PROSITE" id="PS50093"/>
    </source>
</evidence>
<name>I3CAU0_9FLAO</name>
<organism evidence="2 3">
    <name type="scientific">Galbibacter orientalis DSM 19592</name>
    <dbReference type="NCBI Taxonomy" id="926559"/>
    <lineage>
        <taxon>Bacteria</taxon>
        <taxon>Pseudomonadati</taxon>
        <taxon>Bacteroidota</taxon>
        <taxon>Flavobacteriia</taxon>
        <taxon>Flavobacteriales</taxon>
        <taxon>Flavobacteriaceae</taxon>
        <taxon>Galbibacter</taxon>
    </lineage>
</organism>
<keyword evidence="3" id="KW-1185">Reference proteome</keyword>
<dbReference type="RefSeq" id="WP_008615271.1">
    <property type="nucleotide sequence ID" value="NZ_JH651379.1"/>
</dbReference>
<dbReference type="AlphaFoldDB" id="I3CAU0"/>
<sequence>MKPIFIDKIYWFIAFSFLFITACSDDDKIELIEPSQRVIFTSEMDFENKIEVNSEMSFGDVSAGVASRTWTFPEGVADILNSENDNTSAEENLKVRFRKTGKHNVKLHQTFKKDAYVGTTLKGKELDTTIVVTVLSPVTANIKANYINKDGSIGAALKIQNNAENEVTASRSVQFTYVIEGEPEAFLWEFEGGDPAAFEGTDENLAVKYKKQGVYDVSFVASRERPFGGDTLTLKNLIKVIPSTDPVELESVTSKNGNIALVYSREMDGATLNATDFSITLENGETILSPTISTISIDDEEGNIVLLSLGNEQIYNDDIIKVSYTAGVMATLDGVLADNFTEEQVIFNKVNILKESSEFDYSFESFTATNWPYMSWGAPWDAYTLEISGAQAQDGNKSAYVEINPGGGMIVGHKDNSGNEITFPVEAGKTYEIGVWVYVTNLGNIDPSGFDPDLRFFWFPDTDWAVVGNPTFSSNFTVGEWVYSATFVEFSQSGDKTFQIRGANEANAQTLSFYMDNISVSEASLRP</sequence>
<dbReference type="PROSITE" id="PS51257">
    <property type="entry name" value="PROKAR_LIPOPROTEIN"/>
    <property type="match status" value="1"/>
</dbReference>
<dbReference type="STRING" id="926559.JoomaDRAFT_3803"/>
<evidence type="ECO:0000313" key="3">
    <source>
        <dbReference type="Proteomes" id="UP000004690"/>
    </source>
</evidence>
<dbReference type="EMBL" id="JH651379">
    <property type="protein sequence ID" value="EIJ40733.1"/>
    <property type="molecule type" value="Genomic_DNA"/>
</dbReference>
<dbReference type="InterPro" id="IPR035986">
    <property type="entry name" value="PKD_dom_sf"/>
</dbReference>